<dbReference type="EMBL" id="CP051128">
    <property type="protein sequence ID" value="QIZ07713.1"/>
    <property type="molecule type" value="Genomic_DNA"/>
</dbReference>
<dbReference type="InterPro" id="IPR003439">
    <property type="entry name" value="ABC_transporter-like_ATP-bd"/>
</dbReference>
<dbReference type="PROSITE" id="PS50893">
    <property type="entry name" value="ABC_TRANSPORTER_2"/>
    <property type="match status" value="2"/>
</dbReference>
<protein>
    <submittedName>
        <fullName evidence="10">Sugar ABC transporter ATP-binding protein</fullName>
    </submittedName>
</protein>
<dbReference type="AlphaFoldDB" id="A0A6H1P2E0"/>
<evidence type="ECO:0000256" key="7">
    <source>
        <dbReference type="ARBA" id="ARBA00022967"/>
    </source>
</evidence>
<dbReference type="Pfam" id="PF00005">
    <property type="entry name" value="ABC_tran"/>
    <property type="match status" value="2"/>
</dbReference>
<evidence type="ECO:0000256" key="8">
    <source>
        <dbReference type="ARBA" id="ARBA00023136"/>
    </source>
</evidence>
<dbReference type="SMART" id="SM00382">
    <property type="entry name" value="AAA"/>
    <property type="match status" value="2"/>
</dbReference>
<evidence type="ECO:0000256" key="4">
    <source>
        <dbReference type="ARBA" id="ARBA00022737"/>
    </source>
</evidence>
<dbReference type="CDD" id="cd03216">
    <property type="entry name" value="ABC_Carb_Monos_I"/>
    <property type="match status" value="1"/>
</dbReference>
<dbReference type="PROSITE" id="PS00211">
    <property type="entry name" value="ABC_TRANSPORTER_1"/>
    <property type="match status" value="1"/>
</dbReference>
<keyword evidence="4" id="KW-0677">Repeat</keyword>
<keyword evidence="8" id="KW-0472">Membrane</keyword>
<accession>A0A6H1P2E0</accession>
<keyword evidence="3" id="KW-1003">Cell membrane</keyword>
<dbReference type="PANTHER" id="PTHR43790:SF9">
    <property type="entry name" value="GALACTOFURANOSE TRANSPORTER ATP-BINDING PROTEIN YTFR"/>
    <property type="match status" value="1"/>
</dbReference>
<evidence type="ECO:0000313" key="11">
    <source>
        <dbReference type="Proteomes" id="UP000501868"/>
    </source>
</evidence>
<sequence length="510" mass="56688">MFIQEKPILYMEGVTKSFPGVKALSDVNFTLRKGEVHALMGENGAGKSTLIKVLTGVHNLDGGTILFDGQKIEPKSPLDAQNIGISTVYQEVNLCPNLTVAENIFIGRPPKKGGRIDWKLMNQESQEILKRVNLDIDPTKLLSSYSVAIQQMIAIARAVDISAGVLILDEPTASLDENEVKQLFKIMRKLRDEGMGIVFVTHFLDQVYEITDRITVLRNGKLIGEYKTSELSRIELVTKMVGREIDEKEHSKQNKSIVSSLKKKEEHFLKAVSLGKKGTIEPFDLEMKKGEVLGLAGLLGSGRSEIARLIFGIDKADDGVIYIDEKKISTMYPKKAIQQGMGFCPEDRKKEGIIGELTIRENMILALQAKRGIFNYISRKEQEEIANKYIKMLRIATPSMEQQIRNLSGGNQQKVILGRWLATNPKLLILDEPTRGIDVGTRTEIQKLIRTLANDGMTVLLISSELEELVACCDRVIVLRDRSPIGQLRGENISESIIMKTIAGAGANVS</sequence>
<proteinExistence type="predicted"/>
<keyword evidence="2" id="KW-0813">Transport</keyword>
<name>A0A6H1P2E0_PRIMG</name>
<keyword evidence="7" id="KW-1278">Translocase</keyword>
<dbReference type="InterPro" id="IPR027417">
    <property type="entry name" value="P-loop_NTPase"/>
</dbReference>
<dbReference type="SUPFAM" id="SSF52540">
    <property type="entry name" value="P-loop containing nucleoside triphosphate hydrolases"/>
    <property type="match status" value="2"/>
</dbReference>
<evidence type="ECO:0000256" key="5">
    <source>
        <dbReference type="ARBA" id="ARBA00022741"/>
    </source>
</evidence>
<dbReference type="PANTHER" id="PTHR43790">
    <property type="entry name" value="CARBOHYDRATE TRANSPORT ATP-BINDING PROTEIN MG119-RELATED"/>
    <property type="match status" value="1"/>
</dbReference>
<dbReference type="InterPro" id="IPR003593">
    <property type="entry name" value="AAA+_ATPase"/>
</dbReference>
<dbReference type="CDD" id="cd03215">
    <property type="entry name" value="ABC_Carb_Monos_II"/>
    <property type="match status" value="1"/>
</dbReference>
<organism evidence="10 11">
    <name type="scientific">Priestia megaterium</name>
    <name type="common">Bacillus megaterium</name>
    <dbReference type="NCBI Taxonomy" id="1404"/>
    <lineage>
        <taxon>Bacteria</taxon>
        <taxon>Bacillati</taxon>
        <taxon>Bacillota</taxon>
        <taxon>Bacilli</taxon>
        <taxon>Bacillales</taxon>
        <taxon>Bacillaceae</taxon>
        <taxon>Priestia</taxon>
    </lineage>
</organism>
<evidence type="ECO:0000256" key="2">
    <source>
        <dbReference type="ARBA" id="ARBA00022448"/>
    </source>
</evidence>
<reference evidence="10 11" key="1">
    <citation type="submission" date="2020-04" db="EMBL/GenBank/DDBJ databases">
        <title>Genome-Wide Identification of 5-Methylcytosine Sites in Bacterial Genomes By High-Throughput Sequencing of MspJI Restriction Fragments.</title>
        <authorList>
            <person name="Wu V."/>
        </authorList>
    </citation>
    <scope>NUCLEOTIDE SEQUENCE [LARGE SCALE GENOMIC DNA]</scope>
    <source>
        <strain evidence="10 11">S2</strain>
    </source>
</reference>
<dbReference type="GO" id="GO:0005524">
    <property type="term" value="F:ATP binding"/>
    <property type="evidence" value="ECO:0007669"/>
    <property type="project" value="UniProtKB-KW"/>
</dbReference>
<keyword evidence="5" id="KW-0547">Nucleotide-binding</keyword>
<dbReference type="FunFam" id="3.40.50.300:FF:000127">
    <property type="entry name" value="Ribose import ATP-binding protein RbsA"/>
    <property type="match status" value="1"/>
</dbReference>
<dbReference type="InterPro" id="IPR017871">
    <property type="entry name" value="ABC_transporter-like_CS"/>
</dbReference>
<dbReference type="Proteomes" id="UP000501868">
    <property type="component" value="Chromosome"/>
</dbReference>
<dbReference type="GO" id="GO:0005886">
    <property type="term" value="C:plasma membrane"/>
    <property type="evidence" value="ECO:0007669"/>
    <property type="project" value="UniProtKB-SubCell"/>
</dbReference>
<feature type="domain" description="ABC transporter" evidence="9">
    <location>
        <begin position="9"/>
        <end position="244"/>
    </location>
</feature>
<evidence type="ECO:0000313" key="10">
    <source>
        <dbReference type="EMBL" id="QIZ07713.1"/>
    </source>
</evidence>
<gene>
    <name evidence="10" type="ORF">HFZ78_14035</name>
</gene>
<evidence type="ECO:0000259" key="9">
    <source>
        <dbReference type="PROSITE" id="PS50893"/>
    </source>
</evidence>
<dbReference type="InterPro" id="IPR050107">
    <property type="entry name" value="ABC_carbohydrate_import_ATPase"/>
</dbReference>
<feature type="domain" description="ABC transporter" evidence="9">
    <location>
        <begin position="263"/>
        <end position="506"/>
    </location>
</feature>
<reference evidence="10 11" key="2">
    <citation type="submission" date="2020-04" db="EMBL/GenBank/DDBJ databases">
        <authorList>
            <person name="Fomenkov A."/>
            <person name="Anton B.P."/>
            <person name="Roberts R.J."/>
        </authorList>
    </citation>
    <scope>NUCLEOTIDE SEQUENCE [LARGE SCALE GENOMIC DNA]</scope>
    <source>
        <strain evidence="10 11">S2</strain>
    </source>
</reference>
<evidence type="ECO:0000256" key="1">
    <source>
        <dbReference type="ARBA" id="ARBA00004202"/>
    </source>
</evidence>
<comment type="subcellular location">
    <subcellularLocation>
        <location evidence="1">Cell membrane</location>
        <topology evidence="1">Peripheral membrane protein</topology>
    </subcellularLocation>
</comment>
<keyword evidence="6 10" id="KW-0067">ATP-binding</keyword>
<evidence type="ECO:0000256" key="3">
    <source>
        <dbReference type="ARBA" id="ARBA00022475"/>
    </source>
</evidence>
<evidence type="ECO:0000256" key="6">
    <source>
        <dbReference type="ARBA" id="ARBA00022840"/>
    </source>
</evidence>
<dbReference type="GO" id="GO:0016887">
    <property type="term" value="F:ATP hydrolysis activity"/>
    <property type="evidence" value="ECO:0007669"/>
    <property type="project" value="InterPro"/>
</dbReference>
<dbReference type="Gene3D" id="3.40.50.300">
    <property type="entry name" value="P-loop containing nucleotide triphosphate hydrolases"/>
    <property type="match status" value="2"/>
</dbReference>